<sequence length="284" mass="31509">MLLPVNKRLWSCAGERLADVKLIAGQAGASKILDQADAGKAVKVFLLPYRMEQALTLEILNFFAINELFRNAGMRPLSIVTPHRQNLNVPALHMLQKHFECRVLAEILPTDAVLRAADAIKWTLLSKAGASQPPSWHLMLVAFVMDYLAGQTALLVLYRSHVEIIQTLTRSLPKAAVNDIGFIVLENPEDRHLELGCPDDEEIFSNAVRKLRTGTSSEASHRISTCESYRMLFHYDEHGPGTFSSDKLDHCYSGHAACSDCKQDVASHLVAKYKRETGAGIHHG</sequence>
<dbReference type="EMBL" id="JAXOJX010000012">
    <property type="protein sequence ID" value="MDZ5456903.1"/>
    <property type="molecule type" value="Genomic_DNA"/>
</dbReference>
<dbReference type="RefSeq" id="WP_322465338.1">
    <property type="nucleotide sequence ID" value="NZ_JAXOJX010000012.1"/>
</dbReference>
<organism evidence="1 2">
    <name type="scientific">Azohydromonas lata</name>
    <dbReference type="NCBI Taxonomy" id="45677"/>
    <lineage>
        <taxon>Bacteria</taxon>
        <taxon>Pseudomonadati</taxon>
        <taxon>Pseudomonadota</taxon>
        <taxon>Betaproteobacteria</taxon>
        <taxon>Burkholderiales</taxon>
        <taxon>Sphaerotilaceae</taxon>
        <taxon>Azohydromonas</taxon>
    </lineage>
</organism>
<comment type="caution">
    <text evidence="1">The sequence shown here is derived from an EMBL/GenBank/DDBJ whole genome shotgun (WGS) entry which is preliminary data.</text>
</comment>
<dbReference type="Proteomes" id="UP001293718">
    <property type="component" value="Unassembled WGS sequence"/>
</dbReference>
<keyword evidence="2" id="KW-1185">Reference proteome</keyword>
<evidence type="ECO:0000313" key="2">
    <source>
        <dbReference type="Proteomes" id="UP001293718"/>
    </source>
</evidence>
<reference evidence="1 2" key="1">
    <citation type="submission" date="2023-11" db="EMBL/GenBank/DDBJ databases">
        <title>Draft genome of Azohydromonas lata strain H1 (DSM1123), a polyhydroxyalkanoate producer.</title>
        <authorList>
            <person name="Traversa D."/>
            <person name="D'Addabbo P."/>
            <person name="Pazzani C."/>
            <person name="Manzari C."/>
            <person name="Chiara M."/>
            <person name="Scrascia M."/>
        </authorList>
    </citation>
    <scope>NUCLEOTIDE SEQUENCE [LARGE SCALE GENOMIC DNA]</scope>
    <source>
        <strain evidence="1 2">H1</strain>
    </source>
</reference>
<protein>
    <submittedName>
        <fullName evidence="1">Uncharacterized protein</fullName>
    </submittedName>
</protein>
<gene>
    <name evidence="1" type="ORF">SM757_10005</name>
</gene>
<accession>A0ABU5IG28</accession>
<proteinExistence type="predicted"/>
<evidence type="ECO:0000313" key="1">
    <source>
        <dbReference type="EMBL" id="MDZ5456903.1"/>
    </source>
</evidence>
<name>A0ABU5IG28_9BURK</name>